<dbReference type="PANTHER" id="PTHR46111:SF1">
    <property type="entry name" value="RIBOSOMAL RNA SMALL SUBUNIT METHYLTRANSFERASE I"/>
    <property type="match status" value="1"/>
</dbReference>
<dbReference type="InterPro" id="IPR053910">
    <property type="entry name" value="RsmI_HTH"/>
</dbReference>
<feature type="region of interest" description="Disordered" evidence="7">
    <location>
        <begin position="1"/>
        <end position="57"/>
    </location>
</feature>
<evidence type="ECO:0000256" key="2">
    <source>
        <dbReference type="ARBA" id="ARBA00022552"/>
    </source>
</evidence>
<evidence type="ECO:0000256" key="1">
    <source>
        <dbReference type="ARBA" id="ARBA00022490"/>
    </source>
</evidence>
<dbReference type="Pfam" id="PF00590">
    <property type="entry name" value="TP_methylase"/>
    <property type="match status" value="1"/>
</dbReference>
<evidence type="ECO:0000256" key="6">
    <source>
        <dbReference type="HAMAP-Rule" id="MF_01877"/>
    </source>
</evidence>
<dbReference type="EMBL" id="WWNR01000003">
    <property type="protein sequence ID" value="MZQ88668.1"/>
    <property type="molecule type" value="Genomic_DNA"/>
</dbReference>
<keyword evidence="1 6" id="KW-0963">Cytoplasm</keyword>
<dbReference type="OrthoDB" id="9809084at2"/>
<dbReference type="Pfam" id="PF23016">
    <property type="entry name" value="RsmI_C"/>
    <property type="match status" value="1"/>
</dbReference>
<name>A0A6L8VE93_9RHOB</name>
<evidence type="ECO:0000313" key="10">
    <source>
        <dbReference type="EMBL" id="MZQ88668.1"/>
    </source>
</evidence>
<dbReference type="InterPro" id="IPR014777">
    <property type="entry name" value="4pyrrole_Mease_sub1"/>
</dbReference>
<accession>A0A6L8VE93</accession>
<evidence type="ECO:0000256" key="7">
    <source>
        <dbReference type="SAM" id="MobiDB-lite"/>
    </source>
</evidence>
<proteinExistence type="inferred from homology"/>
<comment type="catalytic activity">
    <reaction evidence="6">
        <text>cytidine(1402) in 16S rRNA + S-adenosyl-L-methionine = 2'-O-methylcytidine(1402) in 16S rRNA + S-adenosyl-L-homocysteine + H(+)</text>
        <dbReference type="Rhea" id="RHEA:42924"/>
        <dbReference type="Rhea" id="RHEA-COMP:10285"/>
        <dbReference type="Rhea" id="RHEA-COMP:10286"/>
        <dbReference type="ChEBI" id="CHEBI:15378"/>
        <dbReference type="ChEBI" id="CHEBI:57856"/>
        <dbReference type="ChEBI" id="CHEBI:59789"/>
        <dbReference type="ChEBI" id="CHEBI:74495"/>
        <dbReference type="ChEBI" id="CHEBI:82748"/>
        <dbReference type="EC" id="2.1.1.198"/>
    </reaction>
</comment>
<organism evidence="10 11">
    <name type="scientific">Frigidibacter albus</name>
    <dbReference type="NCBI Taxonomy" id="1465486"/>
    <lineage>
        <taxon>Bacteria</taxon>
        <taxon>Pseudomonadati</taxon>
        <taxon>Pseudomonadota</taxon>
        <taxon>Alphaproteobacteria</taxon>
        <taxon>Rhodobacterales</taxon>
        <taxon>Paracoccaceae</taxon>
        <taxon>Frigidibacter</taxon>
    </lineage>
</organism>
<feature type="compositionally biased region" description="Acidic residues" evidence="7">
    <location>
        <begin position="22"/>
        <end position="34"/>
    </location>
</feature>
<dbReference type="PANTHER" id="PTHR46111">
    <property type="entry name" value="RIBOSOMAL RNA SMALL SUBUNIT METHYLTRANSFERASE I"/>
    <property type="match status" value="1"/>
</dbReference>
<evidence type="ECO:0000259" key="8">
    <source>
        <dbReference type="Pfam" id="PF00590"/>
    </source>
</evidence>
<evidence type="ECO:0000313" key="11">
    <source>
        <dbReference type="Proteomes" id="UP000477083"/>
    </source>
</evidence>
<dbReference type="Gene3D" id="3.40.1010.10">
    <property type="entry name" value="Cobalt-precorrin-4 Transmethylase, Domain 1"/>
    <property type="match status" value="1"/>
</dbReference>
<feature type="domain" description="Tetrapyrrole methylase" evidence="8">
    <location>
        <begin position="64"/>
        <end position="266"/>
    </location>
</feature>
<protein>
    <recommendedName>
        <fullName evidence="6">Ribosomal RNA small subunit methyltransferase I</fullName>
        <ecNumber evidence="6">2.1.1.198</ecNumber>
    </recommendedName>
    <alternativeName>
        <fullName evidence="6">16S rRNA 2'-O-ribose C1402 methyltransferase</fullName>
    </alternativeName>
    <alternativeName>
        <fullName evidence="6">rRNA (cytidine-2'-O-)-methyltransferase RsmI</fullName>
    </alternativeName>
</protein>
<keyword evidence="5 6" id="KW-0949">S-adenosyl-L-methionine</keyword>
<comment type="function">
    <text evidence="6">Catalyzes the 2'-O-methylation of the ribose of cytidine 1402 (C1402) in 16S rRNA.</text>
</comment>
<dbReference type="NCBIfam" id="TIGR00096">
    <property type="entry name" value="16S rRNA (cytidine(1402)-2'-O)-methyltransferase"/>
    <property type="match status" value="1"/>
</dbReference>
<comment type="subcellular location">
    <subcellularLocation>
        <location evidence="6">Cytoplasm</location>
    </subcellularLocation>
</comment>
<dbReference type="CDD" id="cd11648">
    <property type="entry name" value="RsmI"/>
    <property type="match status" value="1"/>
</dbReference>
<dbReference type="InterPro" id="IPR000878">
    <property type="entry name" value="4pyrrol_Mease"/>
</dbReference>
<evidence type="ECO:0000256" key="4">
    <source>
        <dbReference type="ARBA" id="ARBA00022679"/>
    </source>
</evidence>
<keyword evidence="3 6" id="KW-0489">Methyltransferase</keyword>
<keyword evidence="2 6" id="KW-0698">rRNA processing</keyword>
<gene>
    <name evidence="6 10" type="primary">rsmI</name>
    <name evidence="10" type="ORF">GS660_06120</name>
</gene>
<comment type="similarity">
    <text evidence="6">Belongs to the methyltransferase superfamily. RsmI family.</text>
</comment>
<dbReference type="RefSeq" id="WP_161344492.1">
    <property type="nucleotide sequence ID" value="NZ_BMGW01000003.1"/>
</dbReference>
<dbReference type="GO" id="GO:0070677">
    <property type="term" value="F:rRNA (cytosine-2'-O-)-methyltransferase activity"/>
    <property type="evidence" value="ECO:0007669"/>
    <property type="project" value="UniProtKB-UniRule"/>
</dbReference>
<sequence>MTGEAKPVPLNESEPGSASAEPPEDAIEPVEGTDADLPPAAGLEASPGPRHTHSPALKPIEPGLHFLATPIGAARDITLRALDILAGADLIAAEDTRTLRHLMDIHGVPLGDRQILAYHDHNGEQMRPRILRALAMGKAVAYASEAGTPLVADPGYQLGRAAIEAGHKVLAAPGPSAVLAALTVSGLPSDRFLFAGFAPSTASARLRWLEDLAPVAATVILYESPKRISDLLGALVQSFGGEREAAVCRELTKRFEEVTRGPLATLAADFADRAVKGEIVVVIDRARGRKADGADLEAALKDALTRMRLKDAAAAVAETLGLPKREVYQAALRLGTED</sequence>
<evidence type="ECO:0000259" key="9">
    <source>
        <dbReference type="Pfam" id="PF23016"/>
    </source>
</evidence>
<dbReference type="AlphaFoldDB" id="A0A6L8VE93"/>
<dbReference type="SUPFAM" id="SSF53790">
    <property type="entry name" value="Tetrapyrrole methylase"/>
    <property type="match status" value="1"/>
</dbReference>
<keyword evidence="4 6" id="KW-0808">Transferase</keyword>
<dbReference type="PIRSF" id="PIRSF005917">
    <property type="entry name" value="MTase_YraL"/>
    <property type="match status" value="1"/>
</dbReference>
<dbReference type="HAMAP" id="MF_01877">
    <property type="entry name" value="16SrRNA_methyltr_I"/>
    <property type="match status" value="1"/>
</dbReference>
<dbReference type="FunFam" id="3.30.950.10:FF:000002">
    <property type="entry name" value="Ribosomal RNA small subunit methyltransferase I"/>
    <property type="match status" value="1"/>
</dbReference>
<evidence type="ECO:0000256" key="5">
    <source>
        <dbReference type="ARBA" id="ARBA00022691"/>
    </source>
</evidence>
<comment type="caution">
    <text evidence="10">The sequence shown here is derived from an EMBL/GenBank/DDBJ whole genome shotgun (WGS) entry which is preliminary data.</text>
</comment>
<dbReference type="Proteomes" id="UP000477083">
    <property type="component" value="Unassembled WGS sequence"/>
</dbReference>
<dbReference type="InterPro" id="IPR035996">
    <property type="entry name" value="4pyrrol_Methylase_sf"/>
</dbReference>
<dbReference type="InterPro" id="IPR008189">
    <property type="entry name" value="rRNA_ssu_MeTfrase_I"/>
</dbReference>
<dbReference type="GO" id="GO:0005737">
    <property type="term" value="C:cytoplasm"/>
    <property type="evidence" value="ECO:0007669"/>
    <property type="project" value="UniProtKB-SubCell"/>
</dbReference>
<dbReference type="EC" id="2.1.1.198" evidence="6"/>
<dbReference type="InterPro" id="IPR014776">
    <property type="entry name" value="4pyrrole_Mease_sub2"/>
</dbReference>
<reference evidence="10 11" key="1">
    <citation type="submission" date="2020-01" db="EMBL/GenBank/DDBJ databases">
        <title>Frigidibacter albus SP32T (=CGMCC 1.13995T).</title>
        <authorList>
            <person name="Liao X."/>
        </authorList>
    </citation>
    <scope>NUCLEOTIDE SEQUENCE [LARGE SCALE GENOMIC DNA]</scope>
    <source>
        <strain evidence="10 11">SP32</strain>
    </source>
</reference>
<dbReference type="Gene3D" id="3.30.950.10">
    <property type="entry name" value="Methyltransferase, Cobalt-precorrin-4 Transmethylase, Domain 2"/>
    <property type="match status" value="1"/>
</dbReference>
<evidence type="ECO:0000256" key="3">
    <source>
        <dbReference type="ARBA" id="ARBA00022603"/>
    </source>
</evidence>
<feature type="domain" description="RsmI HTH" evidence="9">
    <location>
        <begin position="291"/>
        <end position="334"/>
    </location>
</feature>
<keyword evidence="11" id="KW-1185">Reference proteome</keyword>